<proteinExistence type="predicted"/>
<gene>
    <name evidence="2" type="ORF">P4O66_001944</name>
</gene>
<accession>A0AAD8ZWZ8</accession>
<evidence type="ECO:0000313" key="2">
    <source>
        <dbReference type="EMBL" id="KAK1805763.1"/>
    </source>
</evidence>
<sequence length="82" mass="9360">MWTDYPLGQNHWPTFLSHDRLSACPLTKKHYDDLADNDGGEDEGPRTLDGFQEAPTAPSLGLASSTPDSRWFHFELEWLRTL</sequence>
<name>A0AAD8ZWZ8_9TELE</name>
<dbReference type="Proteomes" id="UP001239994">
    <property type="component" value="Unassembled WGS sequence"/>
</dbReference>
<evidence type="ECO:0000313" key="3">
    <source>
        <dbReference type="Proteomes" id="UP001239994"/>
    </source>
</evidence>
<evidence type="ECO:0000256" key="1">
    <source>
        <dbReference type="SAM" id="MobiDB-lite"/>
    </source>
</evidence>
<comment type="caution">
    <text evidence="2">The sequence shown here is derived from an EMBL/GenBank/DDBJ whole genome shotgun (WGS) entry which is preliminary data.</text>
</comment>
<feature type="region of interest" description="Disordered" evidence="1">
    <location>
        <begin position="33"/>
        <end position="66"/>
    </location>
</feature>
<reference evidence="2" key="1">
    <citation type="submission" date="2023-03" db="EMBL/GenBank/DDBJ databases">
        <title>Electrophorus voltai genome.</title>
        <authorList>
            <person name="Bian C."/>
        </authorList>
    </citation>
    <scope>NUCLEOTIDE SEQUENCE</scope>
    <source>
        <strain evidence="2">CB-2022</strain>
        <tissue evidence="2">Muscle</tissue>
    </source>
</reference>
<organism evidence="2 3">
    <name type="scientific">Electrophorus voltai</name>
    <dbReference type="NCBI Taxonomy" id="2609070"/>
    <lineage>
        <taxon>Eukaryota</taxon>
        <taxon>Metazoa</taxon>
        <taxon>Chordata</taxon>
        <taxon>Craniata</taxon>
        <taxon>Vertebrata</taxon>
        <taxon>Euteleostomi</taxon>
        <taxon>Actinopterygii</taxon>
        <taxon>Neopterygii</taxon>
        <taxon>Teleostei</taxon>
        <taxon>Ostariophysi</taxon>
        <taxon>Gymnotiformes</taxon>
        <taxon>Gymnotoidei</taxon>
        <taxon>Gymnotidae</taxon>
        <taxon>Electrophorus</taxon>
    </lineage>
</organism>
<dbReference type="AlphaFoldDB" id="A0AAD8ZWZ8"/>
<protein>
    <submittedName>
        <fullName evidence="2">Uncharacterized protein</fullName>
    </submittedName>
</protein>
<keyword evidence="3" id="KW-1185">Reference proteome</keyword>
<dbReference type="EMBL" id="JAROKS010000002">
    <property type="protein sequence ID" value="KAK1805763.1"/>
    <property type="molecule type" value="Genomic_DNA"/>
</dbReference>